<evidence type="ECO:0000256" key="4">
    <source>
        <dbReference type="ARBA" id="ARBA00007920"/>
    </source>
</evidence>
<feature type="region of interest" description="Disordered" evidence="21">
    <location>
        <begin position="1592"/>
        <end position="1617"/>
    </location>
</feature>
<dbReference type="InterPro" id="IPR029058">
    <property type="entry name" value="AB_hydrolase_fold"/>
</dbReference>
<feature type="region of interest" description="Disordered" evidence="21">
    <location>
        <begin position="1756"/>
        <end position="1785"/>
    </location>
</feature>
<dbReference type="FunFam" id="3.40.190.80:FF:000012">
    <property type="entry name" value="Inositol-1-monophosphatase"/>
    <property type="match status" value="1"/>
</dbReference>
<dbReference type="Pfam" id="PF18086">
    <property type="entry name" value="PPIP5K2_N"/>
    <property type="match status" value="1"/>
</dbReference>
<dbReference type="Gene3D" id="3.40.50.1820">
    <property type="entry name" value="alpha/beta hydrolase"/>
    <property type="match status" value="1"/>
</dbReference>
<dbReference type="Gene3D" id="3.40.50.1240">
    <property type="entry name" value="Phosphoglycerate mutase-like"/>
    <property type="match status" value="1"/>
</dbReference>
<keyword evidence="9" id="KW-0808">Transferase</keyword>
<feature type="domain" description="Protein HGH1 C-terminal" evidence="23">
    <location>
        <begin position="2960"/>
        <end position="3013"/>
    </location>
</feature>
<dbReference type="GO" id="GO:0005856">
    <property type="term" value="C:cytoskeleton"/>
    <property type="evidence" value="ECO:0007669"/>
    <property type="project" value="UniProtKB-SubCell"/>
</dbReference>
<keyword evidence="10 20" id="KW-0479">Metal-binding</keyword>
<keyword evidence="11" id="KW-0547">Nucleotide-binding</keyword>
<dbReference type="InterPro" id="IPR040557">
    <property type="entry name" value="VIP1_N"/>
</dbReference>
<feature type="domain" description="Protein HGH1 N-terminal" evidence="22">
    <location>
        <begin position="2770"/>
        <end position="2954"/>
    </location>
</feature>
<dbReference type="SUPFAM" id="SSF53254">
    <property type="entry name" value="Phosphoglycerate mutase-like"/>
    <property type="match status" value="1"/>
</dbReference>
<organism evidence="27 28">
    <name type="scientific">Talaromyces rugulosus</name>
    <name type="common">Penicillium rugulosum</name>
    <dbReference type="NCBI Taxonomy" id="121627"/>
    <lineage>
        <taxon>Eukaryota</taxon>
        <taxon>Fungi</taxon>
        <taxon>Dikarya</taxon>
        <taxon>Ascomycota</taxon>
        <taxon>Pezizomycotina</taxon>
        <taxon>Eurotiomycetes</taxon>
        <taxon>Eurotiomycetidae</taxon>
        <taxon>Eurotiales</taxon>
        <taxon>Trichocomaceae</taxon>
        <taxon>Talaromyces</taxon>
        <taxon>Talaromyces sect. Islandici</taxon>
    </lineage>
</organism>
<evidence type="ECO:0000256" key="7">
    <source>
        <dbReference type="ARBA" id="ARBA00022490"/>
    </source>
</evidence>
<feature type="compositionally biased region" description="Low complexity" evidence="21">
    <location>
        <begin position="2044"/>
        <end position="2061"/>
    </location>
</feature>
<dbReference type="GO" id="GO:0052723">
    <property type="term" value="F:inositol hexakisphosphate 1-kinase activity"/>
    <property type="evidence" value="ECO:0007669"/>
    <property type="project" value="UniProtKB-ARBA"/>
</dbReference>
<evidence type="ECO:0000259" key="26">
    <source>
        <dbReference type="Pfam" id="PF18086"/>
    </source>
</evidence>
<evidence type="ECO:0000256" key="19">
    <source>
        <dbReference type="ARBA" id="ARBA00075553"/>
    </source>
</evidence>
<feature type="compositionally biased region" description="Low complexity" evidence="21">
    <location>
        <begin position="140"/>
        <end position="166"/>
    </location>
</feature>
<keyword evidence="12" id="KW-0418">Kinase</keyword>
<feature type="region of interest" description="Disordered" evidence="21">
    <location>
        <begin position="1060"/>
        <end position="1079"/>
    </location>
</feature>
<feature type="compositionally biased region" description="Polar residues" evidence="21">
    <location>
        <begin position="767"/>
        <end position="788"/>
    </location>
</feature>
<evidence type="ECO:0000256" key="14">
    <source>
        <dbReference type="ARBA" id="ARBA00022842"/>
    </source>
</evidence>
<feature type="binding site" evidence="20">
    <location>
        <position position="2474"/>
    </location>
    <ligand>
        <name>Mg(2+)</name>
        <dbReference type="ChEBI" id="CHEBI:18420"/>
        <label>1</label>
        <note>catalytic</note>
    </ligand>
</feature>
<comment type="similarity">
    <text evidence="2">Belongs to the histidine acid phosphatase family. VIP1 subfamily.</text>
</comment>
<dbReference type="PROSITE" id="PS00629">
    <property type="entry name" value="IMP_1"/>
    <property type="match status" value="1"/>
</dbReference>
<dbReference type="InterPro" id="IPR020550">
    <property type="entry name" value="Inositol_monophosphatase_CS"/>
</dbReference>
<feature type="region of interest" description="Disordered" evidence="21">
    <location>
        <begin position="2181"/>
        <end position="2201"/>
    </location>
</feature>
<evidence type="ECO:0000256" key="16">
    <source>
        <dbReference type="ARBA" id="ARBA00033696"/>
    </source>
</evidence>
<dbReference type="GeneID" id="55994774"/>
<sequence length="3053" mass="338913">IQTEQTQLVALAAAMSDNANSTNDPVSDRAMHAPKSTETPQYSGTAISEADELPNAHVINPPTSQSMSSGHLPDTKRQSFSSLISWGSGIVHDAAPTKNSNEDGVKSAQSDHALPNLSYTSQGPQPPRNDIPFEGWQGNRLSRPTRSSSKTPRRLSGSTAASSASEADPRPPVIGRIGVCALDVKARSKPSQNILTRLQLKGDFEVLVFGDKVILDEAVENWPICDFLIAFFSDGFPLDKAIAYVKLRKPFCVNDLSMQKVLWDRRLCLKILDQMGVPTPSRVEVNRDGGPVLISSDLAQHVYSLTGVKLEGPEDGMGGGAAKTQSVSLSEDGETLIVDGQTLRKPFVEKPVNGEDHNIHIYFPNDQQYGGGGRRLFRKVGNKSSEYDPELVVPRSITEQNTSYLYEQFLRVDNAEDVKAYTVGPDFCHAETRKSPVVDGVVRRNTHGKELRYITNLTKEEAAMAAKISNGFGQRICGFDMLRVGDRSFVIDVNGWSFVKDNNDYYDKCAKILKEMFLNEKRKRDRTFELSEPPSPDLMSLKKGNTSSHRSALRTILRSPSMSRLHGSPNSNPTKSQSVSPEIPSNITSVPVSETTKPSLPQAVEETSAPASVTASSANSASVSISNEEEAAPPPPASKHSWKLKGMVAVIRHADRTPKQKFKFTFHSQPFVDLLKGHQEEVVIKGEAALASVSHAVKVSIEQGLEDMDKLRLLRTSLDKKGGWPGTKVQIKPMFRRRKPEEMGDVPPDSILSTSSRLKHGHPQDAVSPTQDPLSDSDNLSRSQTRSDSISGATFSRFSAVENDLILDKLQLVIKWGGEPTHAARYQAQDLGSNMRDDLKLMNKEALHDVRIFTSSERRVSTSAQIWACAFLDEKELPEGFIQVRKDLLDDSNAAKDVMDKVKKKLKLLLREGSAPSQFAWPKENFPEPSVVLATVVELMNFHRIVMRHNFSRLAPAQSEQQQTTKTSEEYSSFQSSKSTQNPTVTSIQGRWCTGEEAELFKERWEKLFAEFCDTEKVDPSKLSELYDSMKFDALHNRQFLEWVFMPPEDFEVNEEGQVVQPGDADRTEEKADNNTRGHKVGLKQRALGLLESRHQFGTLEDAYDHYFKLQSGPSSKKKNTDERLTKLRELYKLAKVLFDYVTPQEYGIKDSEKLEIGLLTSLPLLQEIVRDLEEVQASPDAKSFFYFTKESHIYTLLNCILEGGIQTKITRSAIPELDYLSQICFELYESKDSDTDTFSYSIRISISPGCHTFDPLDVQLDSRHAIGCAPRRSLTAHQDWKEVIETLKAKFDTVKLPKSFIAVNLSDNQQSASMLITPRTYQLAQNTNQWDLARDQQYPARFRSLTGWKTDVADAQRAHKMLLVHQSGYVRVGEVIRYTLTYTPSTDHVLPTPSELHVKVKNASAIPLRAAYLHGPYTLYASCYPLDFNPDNQYSDGDRRGIPQFEPYLKAGGGWTAKIPIPEDTRAASFPQDGVQSDSSNKSVTWVIEIVSQVIFSSSAVVHFELLVGRDQKSTELGIAGALSSSGLPPPTHMQEHQNSRTKDTSSVIVTKGVFSRSVSLVFDDTKSLWNSASFPSAEEKERHIQGVTVPDVGLSTDGPPGENVSDHSENNRVKPKRRRVHFVVLTHGLHSNLGADMLYLKESIDASSRAAKKDSEERKRLNKGINSRRASISKQGGCQSSDEPNTTTESYPKNDNMLLGNNGEREEQEEDDDEEEVIVRGFPGNAVRTERGIQYLGKRLAKYVLLMTYPDQPYLPTKKKERKNPSRPFAKKTPSGQPHNNIGADRNLENLGSEYQITSISFVGHSLGGLIQTYAIAYIQKHSPEFFDYIKPVNFVALATPFLGLSNENPVYVRFALDFGLVGRTGQDLGLSWTAPRRVRNGWDAVIGKLGGDTRQDKMTAASKPLLRILPAGPAHQVLQKFRNRTIYSNVVNDGIVPLRTSCLLFLDWRGLERVQKARRGNGLVGTMAEWGWAELTGANSSSPARKHSGTDTSLVQDEQILQAGGDGTASENHNSLAQLSLSPTPGQFLKKPLESEPGELSPTIPSSPSKEPISSPNPFNNLMSFFQSSESKPPVNKKSTKIYKRSQTLISQSFSSHESEPSSSPRPRVRGNSVYDEELSAPPKTTIFESAGDVLRPPLPPTEFIIDPASRPRTIFHDRIYHPGDIPPPILKRRTTMFPGTRHSDSRPLSDTGEGPSVSGLKVEEKIARAYHDGLSWRKVLVRLEPDAHNNIIVRRMFSNAYGWPVVKHLVDTHFGYTYAANTDDALEPNTENAKPLGISATDTGEEVIRQTISPPPTLLQPLTKSTSYDHTLDGSDRYLGVDGTQSNHDSPTSADRRSQKSSASKSESAQWTDRYFSDGESDSESGGEHGEHSLRSQADTMYNTPDLQEIHDFLVDIAAEAGKLITSSLPRIDSTGSKKNSSDLVTEYDKAVESMVSQRLNAKYPTYDFHGEETYTPEKPLTDKPTFIVDPIDGTVNFVHGFPSSCISLGFAVNRKPLVGVVYNPFTKTLYSAIQGRGAFVNRETRLPLKGDDNLEPLQGLQNALIALEWGSERSGSNWETKIRTFESLGKTREAGGAMVHSIRSLGSAALNICAVATGSIDLYWEGGCWAWDVCAAWVILSEAGGIMAGGIQGDWDPAIDGRAYLAVRPAPNGQGQREIVEELWTHVKGSLAYYPMLIQLVEFLHHGNVQIRQIAAENLVGYSDSDVPLFKRLDMEPMRDLKLLVRDYPPTAKNVLTMLINLSADGEILKYLADDDAFLEVLLAKITNPKEPNADDIAMLLANLAKADNFTRITSISRQAPEDVSTSKNVLDQLMDCFVKGAEGALNKQANYDYLAYFFADLSKTEHGRSYFTTKQEYDSVVPITKLLVFTEHSSDIRRRGVASTLKNVSFDVKSHAMLFDEDGADILPYILLPIMGPEEYPDDETSEMLPDLQLLPPDKKREPDDQIILTHLETLLLLTTSREGRDKLRAVQVYAIIRECHLNVDNEEIREGCDRLVQVLMRGEEGEKNQADSEAMAKARADALGLEAPQGRIIEDEGDDETIEEIL</sequence>
<protein>
    <recommendedName>
        <fullName evidence="18">Inositol hexakisphosphate and diphosphoinositol-pentakisphosphate kinase</fullName>
        <ecNumber evidence="6">2.7.4.24</ecNumber>
    </recommendedName>
    <alternativeName>
        <fullName evidence="19">InsP6 and PP-IP5 kinase</fullName>
    </alternativeName>
</protein>
<dbReference type="InterPro" id="IPR007751">
    <property type="entry name" value="DUF676_lipase-like"/>
</dbReference>
<feature type="region of interest" description="Disordered" evidence="21">
    <location>
        <begin position="1522"/>
        <end position="1546"/>
    </location>
</feature>
<feature type="region of interest" description="Disordered" evidence="21">
    <location>
        <begin position="93"/>
        <end position="170"/>
    </location>
</feature>
<dbReference type="InterPro" id="IPR037446">
    <property type="entry name" value="His_Pase_VIP1"/>
</dbReference>
<feature type="region of interest" description="Disordered" evidence="21">
    <location>
        <begin position="15"/>
        <end position="76"/>
    </location>
</feature>
<evidence type="ECO:0000256" key="9">
    <source>
        <dbReference type="ARBA" id="ARBA00022679"/>
    </source>
</evidence>
<evidence type="ECO:0000259" key="24">
    <source>
        <dbReference type="Pfam" id="PF05057"/>
    </source>
</evidence>
<evidence type="ECO:0000256" key="15">
    <source>
        <dbReference type="ARBA" id="ARBA00023212"/>
    </source>
</evidence>
<dbReference type="InterPro" id="IPR000760">
    <property type="entry name" value="Inositol_monophosphatase-like"/>
</dbReference>
<keyword evidence="8" id="KW-0597">Phosphoprotein</keyword>
<evidence type="ECO:0000256" key="2">
    <source>
        <dbReference type="ARBA" id="ARBA00005609"/>
    </source>
</evidence>
<dbReference type="Pfam" id="PF00459">
    <property type="entry name" value="Inositol_P"/>
    <property type="match status" value="1"/>
</dbReference>
<comment type="similarity">
    <text evidence="5">Belongs to the inositol monophosphatase superfamily.</text>
</comment>
<feature type="region of interest" description="Disordered" evidence="21">
    <location>
        <begin position="2021"/>
        <end position="2123"/>
    </location>
</feature>
<feature type="compositionally biased region" description="Low complexity" evidence="21">
    <location>
        <begin position="2094"/>
        <end position="2116"/>
    </location>
</feature>
<evidence type="ECO:0000256" key="11">
    <source>
        <dbReference type="ARBA" id="ARBA00022741"/>
    </source>
</evidence>
<feature type="region of interest" description="Disordered" evidence="21">
    <location>
        <begin position="2295"/>
        <end position="2378"/>
    </location>
</feature>
<feature type="region of interest" description="Disordered" evidence="21">
    <location>
        <begin position="722"/>
        <end position="788"/>
    </location>
</feature>
<dbReference type="InterPro" id="IPR013651">
    <property type="entry name" value="ATP-grasp_RimK-type"/>
</dbReference>
<dbReference type="FunFam" id="3.30.540.10:FF:000004">
    <property type="entry name" value="Inositol-1-monophosphatase"/>
    <property type="match status" value="1"/>
</dbReference>
<evidence type="ECO:0000259" key="22">
    <source>
        <dbReference type="Pfam" id="PF04063"/>
    </source>
</evidence>
<dbReference type="InterPro" id="IPR029033">
    <property type="entry name" value="His_PPase_superfam"/>
</dbReference>
<accession>A0A7H8R2A7</accession>
<dbReference type="InterPro" id="IPR000560">
    <property type="entry name" value="His_Pase_clade-2"/>
</dbReference>
<dbReference type="SUPFAM" id="SSF48371">
    <property type="entry name" value="ARM repeat"/>
    <property type="match status" value="1"/>
</dbReference>
<evidence type="ECO:0000256" key="12">
    <source>
        <dbReference type="ARBA" id="ARBA00022777"/>
    </source>
</evidence>
<evidence type="ECO:0000313" key="28">
    <source>
        <dbReference type="Proteomes" id="UP000509510"/>
    </source>
</evidence>
<dbReference type="EC" id="2.7.4.24" evidence="6"/>
<gene>
    <name evidence="27" type="ORF">TRUGW13939_07281</name>
</gene>
<dbReference type="InterPro" id="IPR016024">
    <property type="entry name" value="ARM-type_fold"/>
</dbReference>
<evidence type="ECO:0000256" key="6">
    <source>
        <dbReference type="ARBA" id="ARBA00012893"/>
    </source>
</evidence>
<name>A0A7H8R2A7_TALRU</name>
<keyword evidence="14 20" id="KW-0460">Magnesium</keyword>
<dbReference type="Proteomes" id="UP000509510">
    <property type="component" value="Chromosome IV"/>
</dbReference>
<feature type="compositionally biased region" description="Polar residues" evidence="21">
    <location>
        <begin position="2327"/>
        <end position="2336"/>
    </location>
</feature>
<comment type="catalytic activity">
    <reaction evidence="16">
        <text>5-diphospho-1D-myo-inositol 1,2,3,4,6-pentakisphosphate + ATP + H(+) = 1,5-bis(diphospho)-1D-myo-inositol 2,3,4,6-tetrakisphosphate + ADP</text>
        <dbReference type="Rhea" id="RHEA:10276"/>
        <dbReference type="ChEBI" id="CHEBI:15378"/>
        <dbReference type="ChEBI" id="CHEBI:30616"/>
        <dbReference type="ChEBI" id="CHEBI:58628"/>
        <dbReference type="ChEBI" id="CHEBI:77983"/>
        <dbReference type="ChEBI" id="CHEBI:456216"/>
        <dbReference type="EC" id="2.7.4.24"/>
    </reaction>
    <physiologicalReaction direction="left-to-right" evidence="16">
        <dbReference type="Rhea" id="RHEA:10277"/>
    </physiologicalReaction>
</comment>
<evidence type="ECO:0000256" key="18">
    <source>
        <dbReference type="ARBA" id="ARBA00071668"/>
    </source>
</evidence>
<feature type="compositionally biased region" description="Polar residues" evidence="21">
    <location>
        <begin position="2062"/>
        <end position="2074"/>
    </location>
</feature>
<feature type="compositionally biased region" description="Polar residues" evidence="21">
    <location>
        <begin position="2304"/>
        <end position="2313"/>
    </location>
</feature>
<dbReference type="PROSITE" id="PS00630">
    <property type="entry name" value="IMP_2"/>
    <property type="match status" value="1"/>
</dbReference>
<dbReference type="GO" id="GO:0046854">
    <property type="term" value="P:phosphatidylinositol phosphate biosynthetic process"/>
    <property type="evidence" value="ECO:0007669"/>
    <property type="project" value="InterPro"/>
</dbReference>
<evidence type="ECO:0000256" key="17">
    <source>
        <dbReference type="ARBA" id="ARBA00034629"/>
    </source>
</evidence>
<feature type="domain" description="ATP-grasp fold RimK-type" evidence="25">
    <location>
        <begin position="400"/>
        <end position="495"/>
    </location>
</feature>
<evidence type="ECO:0000259" key="23">
    <source>
        <dbReference type="Pfam" id="PF04064"/>
    </source>
</evidence>
<dbReference type="GO" id="GO:0005829">
    <property type="term" value="C:cytosol"/>
    <property type="evidence" value="ECO:0007669"/>
    <property type="project" value="TreeGrafter"/>
</dbReference>
<dbReference type="FunFam" id="3.40.50.11950:FF:000002">
    <property type="entry name" value="Inositol hexakisphosphate and diphosphoinositol-pentakisphosphate kinase"/>
    <property type="match status" value="1"/>
</dbReference>
<dbReference type="InterPro" id="IPR007206">
    <property type="entry name" value="Protein_HGH1_C"/>
</dbReference>
<feature type="compositionally biased region" description="Basic and acidic residues" evidence="21">
    <location>
        <begin position="1064"/>
        <end position="1076"/>
    </location>
</feature>
<dbReference type="Gene3D" id="3.30.470.20">
    <property type="entry name" value="ATP-grasp fold, B domain"/>
    <property type="match status" value="1"/>
</dbReference>
<dbReference type="Pfam" id="PF04063">
    <property type="entry name" value="DUF383"/>
    <property type="match status" value="1"/>
</dbReference>
<dbReference type="Gene3D" id="3.40.190.80">
    <property type="match status" value="1"/>
</dbReference>
<dbReference type="PANTHER" id="PTHR12750">
    <property type="entry name" value="DIPHOSPHOINOSITOL PENTAKISPHOSPHATE KINASE"/>
    <property type="match status" value="1"/>
</dbReference>
<dbReference type="GO" id="GO:0046872">
    <property type="term" value="F:metal ion binding"/>
    <property type="evidence" value="ECO:0007669"/>
    <property type="project" value="UniProtKB-KW"/>
</dbReference>
<dbReference type="Pfam" id="PF05057">
    <property type="entry name" value="DUF676"/>
    <property type="match status" value="1"/>
</dbReference>
<proteinExistence type="inferred from homology"/>
<dbReference type="GO" id="GO:0052843">
    <property type="term" value="F:inositol-1-diphosphate-2,3,4,5,6-pentakisphosphate diphosphatase activity"/>
    <property type="evidence" value="ECO:0007669"/>
    <property type="project" value="UniProtKB-ARBA"/>
</dbReference>
<feature type="region of interest" description="Disordered" evidence="21">
    <location>
        <begin position="956"/>
        <end position="985"/>
    </location>
</feature>
<dbReference type="FunFam" id="3.30.470.20:FF:000036">
    <property type="entry name" value="Inositol hexakisphosphate and diphosphoinositol-pentakisphosphate kinase"/>
    <property type="match status" value="1"/>
</dbReference>
<dbReference type="InterPro" id="IPR007205">
    <property type="entry name" value="Protein_HGH1_N"/>
</dbReference>
<evidence type="ECO:0000256" key="20">
    <source>
        <dbReference type="PIRSR" id="PIRSR600760-2"/>
    </source>
</evidence>
<comment type="subcellular location">
    <subcellularLocation>
        <location evidence="1">Cytoplasm</location>
        <location evidence="1">Cytoskeleton</location>
    </subcellularLocation>
</comment>
<comment type="similarity">
    <text evidence="3">Belongs to the HGH1 family.</text>
</comment>
<evidence type="ECO:0000256" key="1">
    <source>
        <dbReference type="ARBA" id="ARBA00004245"/>
    </source>
</evidence>
<feature type="compositionally biased region" description="Acidic residues" evidence="21">
    <location>
        <begin position="1708"/>
        <end position="1718"/>
    </location>
</feature>
<feature type="region of interest" description="Disordered" evidence="21">
    <location>
        <begin position="527"/>
        <end position="640"/>
    </location>
</feature>
<evidence type="ECO:0000256" key="3">
    <source>
        <dbReference type="ARBA" id="ARBA00006712"/>
    </source>
</evidence>
<feature type="domain" description="VIP1 N-terminal" evidence="26">
    <location>
        <begin position="176"/>
        <end position="264"/>
    </location>
</feature>
<dbReference type="Pfam" id="PF00328">
    <property type="entry name" value="His_Phos_2"/>
    <property type="match status" value="1"/>
</dbReference>
<feature type="binding site" evidence="20">
    <location>
        <position position="2456"/>
    </location>
    <ligand>
        <name>Mg(2+)</name>
        <dbReference type="ChEBI" id="CHEBI:18420"/>
        <label>1</label>
        <note>catalytic</note>
    </ligand>
</feature>
<evidence type="ECO:0000256" key="21">
    <source>
        <dbReference type="SAM" id="MobiDB-lite"/>
    </source>
</evidence>
<feature type="binding site" evidence="20">
    <location>
        <position position="2477"/>
    </location>
    <ligand>
        <name>Mg(2+)</name>
        <dbReference type="ChEBI" id="CHEBI:18420"/>
        <label>1</label>
        <note>catalytic</note>
    </ligand>
</feature>
<dbReference type="KEGG" id="trg:TRUGW13939_07281"/>
<dbReference type="CDD" id="cd01639">
    <property type="entry name" value="IMPase"/>
    <property type="match status" value="1"/>
</dbReference>
<evidence type="ECO:0000313" key="27">
    <source>
        <dbReference type="EMBL" id="QKX60138.1"/>
    </source>
</evidence>
<evidence type="ECO:0000256" key="8">
    <source>
        <dbReference type="ARBA" id="ARBA00022553"/>
    </source>
</evidence>
<feature type="binding site" evidence="20">
    <location>
        <position position="2476"/>
    </location>
    <ligand>
        <name>Mg(2+)</name>
        <dbReference type="ChEBI" id="CHEBI:18420"/>
        <label>1</label>
        <note>catalytic</note>
    </ligand>
</feature>
<keyword evidence="15" id="KW-0206">Cytoskeleton</keyword>
<keyword evidence="13" id="KW-0067">ATP-binding</keyword>
<feature type="non-terminal residue" evidence="27">
    <location>
        <position position="1"/>
    </location>
</feature>
<dbReference type="Pfam" id="PF04064">
    <property type="entry name" value="DUF384"/>
    <property type="match status" value="1"/>
</dbReference>
<feature type="compositionally biased region" description="Low complexity" evidence="21">
    <location>
        <begin position="958"/>
        <end position="981"/>
    </location>
</feature>
<evidence type="ECO:0000256" key="10">
    <source>
        <dbReference type="ARBA" id="ARBA00022723"/>
    </source>
</evidence>
<keyword evidence="7" id="KW-0963">Cytoplasm</keyword>
<dbReference type="PANTHER" id="PTHR12750:SF9">
    <property type="entry name" value="INOSITOL HEXAKISPHOSPHATE AND DIPHOSPHOINOSITOL-PENTAKISPHOSPHATE KINASE"/>
    <property type="match status" value="1"/>
</dbReference>
<dbReference type="InterPro" id="IPR020583">
    <property type="entry name" value="Inositol_monoP_metal-BS"/>
</dbReference>
<dbReference type="GO" id="GO:0008934">
    <property type="term" value="F:inositol monophosphate 1-phosphatase activity"/>
    <property type="evidence" value="ECO:0007669"/>
    <property type="project" value="InterPro"/>
</dbReference>
<dbReference type="GO" id="GO:0033857">
    <property type="term" value="F:5-diphosphoinositol pentakisphosphate 1-kinase activity"/>
    <property type="evidence" value="ECO:0007669"/>
    <property type="project" value="TreeGrafter"/>
</dbReference>
<evidence type="ECO:0000259" key="25">
    <source>
        <dbReference type="Pfam" id="PF08443"/>
    </source>
</evidence>
<dbReference type="RefSeq" id="XP_035346315.1">
    <property type="nucleotide sequence ID" value="XM_035490422.1"/>
</dbReference>
<dbReference type="GO" id="GO:0032958">
    <property type="term" value="P:inositol phosphate biosynthetic process"/>
    <property type="evidence" value="ECO:0007669"/>
    <property type="project" value="TreeGrafter"/>
</dbReference>
<feature type="compositionally biased region" description="Basic and acidic residues" evidence="21">
    <location>
        <begin position="1535"/>
        <end position="1545"/>
    </location>
</feature>
<dbReference type="SUPFAM" id="SSF56655">
    <property type="entry name" value="Carbohydrate phosphatase"/>
    <property type="match status" value="1"/>
</dbReference>
<feature type="region of interest" description="Disordered" evidence="21">
    <location>
        <begin position="1650"/>
        <end position="1719"/>
    </location>
</feature>
<dbReference type="Gene3D" id="3.30.540.10">
    <property type="entry name" value="Fructose-1,6-Bisphosphatase, subunit A, domain 1"/>
    <property type="match status" value="1"/>
</dbReference>
<keyword evidence="28" id="KW-1185">Reference proteome</keyword>
<feature type="compositionally biased region" description="Polar residues" evidence="21">
    <location>
        <begin position="558"/>
        <end position="599"/>
    </location>
</feature>
<dbReference type="PRINTS" id="PR00377">
    <property type="entry name" value="IMPHPHTASES"/>
</dbReference>
<dbReference type="OrthoDB" id="18042at2759"/>
<dbReference type="Pfam" id="PF08443">
    <property type="entry name" value="RimK"/>
    <property type="match status" value="1"/>
</dbReference>
<feature type="binding site" evidence="20">
    <location>
        <position position="2617"/>
    </location>
    <ligand>
        <name>Mg(2+)</name>
        <dbReference type="ChEBI" id="CHEBI:18420"/>
        <label>1</label>
        <note>catalytic</note>
    </ligand>
</feature>
<comment type="catalytic activity">
    <reaction evidence="17">
        <text>1D-myo-inositol hexakisphosphate + ATP = 1-diphospho-1D-myo-inositol 2,3,4,5,6-pentakisphosphate + ADP</text>
        <dbReference type="Rhea" id="RHEA:37459"/>
        <dbReference type="ChEBI" id="CHEBI:30616"/>
        <dbReference type="ChEBI" id="CHEBI:58130"/>
        <dbReference type="ChEBI" id="CHEBI:74946"/>
        <dbReference type="ChEBI" id="CHEBI:456216"/>
        <dbReference type="EC" id="2.7.4.24"/>
    </reaction>
    <physiologicalReaction direction="left-to-right" evidence="17">
        <dbReference type="Rhea" id="RHEA:37460"/>
    </physiologicalReaction>
</comment>
<feature type="compositionally biased region" description="Polar residues" evidence="21">
    <location>
        <begin position="1666"/>
        <end position="1695"/>
    </location>
</feature>
<feature type="domain" description="DUF676" evidence="24">
    <location>
        <begin position="1799"/>
        <end position="1943"/>
    </location>
</feature>
<dbReference type="GO" id="GO:0005524">
    <property type="term" value="F:ATP binding"/>
    <property type="evidence" value="ECO:0007669"/>
    <property type="project" value="UniProtKB-KW"/>
</dbReference>
<dbReference type="InterPro" id="IPR033942">
    <property type="entry name" value="IMPase"/>
</dbReference>
<dbReference type="GO" id="GO:0006020">
    <property type="term" value="P:inositol metabolic process"/>
    <property type="evidence" value="ECO:0007669"/>
    <property type="project" value="TreeGrafter"/>
</dbReference>
<feature type="compositionally biased region" description="Polar residues" evidence="21">
    <location>
        <begin position="36"/>
        <end position="46"/>
    </location>
</feature>
<feature type="compositionally biased region" description="Low complexity" evidence="21">
    <location>
        <begin position="2344"/>
        <end position="2354"/>
    </location>
</feature>
<reference evidence="28" key="1">
    <citation type="submission" date="2020-06" db="EMBL/GenBank/DDBJ databases">
        <title>A chromosome-scale genome assembly of Talaromyces rugulosus W13939.</title>
        <authorList>
            <person name="Wang B."/>
            <person name="Guo L."/>
            <person name="Ye K."/>
            <person name="Wang L."/>
        </authorList>
    </citation>
    <scope>NUCLEOTIDE SEQUENCE [LARGE SCALE GENOMIC DNA]</scope>
    <source>
        <strain evidence="28">W13939</strain>
    </source>
</reference>
<feature type="compositionally biased region" description="Low complexity" evidence="21">
    <location>
        <begin position="605"/>
        <end position="626"/>
    </location>
</feature>
<evidence type="ECO:0000256" key="13">
    <source>
        <dbReference type="ARBA" id="ARBA00022840"/>
    </source>
</evidence>
<dbReference type="Gene3D" id="3.40.50.11950">
    <property type="match status" value="1"/>
</dbReference>
<comment type="similarity">
    <text evidence="4">Belongs to the putative lipase ROG1 family.</text>
</comment>
<evidence type="ECO:0000256" key="5">
    <source>
        <dbReference type="ARBA" id="ARBA00009759"/>
    </source>
</evidence>
<dbReference type="EMBL" id="CP055901">
    <property type="protein sequence ID" value="QKX60138.1"/>
    <property type="molecule type" value="Genomic_DNA"/>
</dbReference>
<comment type="cofactor">
    <cofactor evidence="20">
        <name>Mg(2+)</name>
        <dbReference type="ChEBI" id="CHEBI:18420"/>
    </cofactor>
</comment>
<dbReference type="SUPFAM" id="SSF53474">
    <property type="entry name" value="alpha/beta-Hydrolases"/>
    <property type="match status" value="1"/>
</dbReference>